<dbReference type="Proteomes" id="UP001176961">
    <property type="component" value="Unassembled WGS sequence"/>
</dbReference>
<name>A0AA36GE01_CYLNA</name>
<dbReference type="CDD" id="cd00303">
    <property type="entry name" value="retropepsin_like"/>
    <property type="match status" value="1"/>
</dbReference>
<dbReference type="InterPro" id="IPR021109">
    <property type="entry name" value="Peptidase_aspartic_dom_sf"/>
</dbReference>
<dbReference type="InterPro" id="IPR001969">
    <property type="entry name" value="Aspartic_peptidase_AS"/>
</dbReference>
<organism evidence="1 2">
    <name type="scientific">Cylicocyclus nassatus</name>
    <name type="common">Nematode worm</name>
    <dbReference type="NCBI Taxonomy" id="53992"/>
    <lineage>
        <taxon>Eukaryota</taxon>
        <taxon>Metazoa</taxon>
        <taxon>Ecdysozoa</taxon>
        <taxon>Nematoda</taxon>
        <taxon>Chromadorea</taxon>
        <taxon>Rhabditida</taxon>
        <taxon>Rhabditina</taxon>
        <taxon>Rhabditomorpha</taxon>
        <taxon>Strongyloidea</taxon>
        <taxon>Strongylidae</taxon>
        <taxon>Cylicocyclus</taxon>
    </lineage>
</organism>
<keyword evidence="2" id="KW-1185">Reference proteome</keyword>
<evidence type="ECO:0000313" key="1">
    <source>
        <dbReference type="EMBL" id="CAJ0588804.1"/>
    </source>
</evidence>
<dbReference type="GO" id="GO:0004190">
    <property type="term" value="F:aspartic-type endopeptidase activity"/>
    <property type="evidence" value="ECO:0007669"/>
    <property type="project" value="InterPro"/>
</dbReference>
<dbReference type="Gene3D" id="2.40.70.10">
    <property type="entry name" value="Acid Proteases"/>
    <property type="match status" value="1"/>
</dbReference>
<accession>A0AA36GE01</accession>
<protein>
    <submittedName>
        <fullName evidence="1">Uncharacterized protein</fullName>
    </submittedName>
</protein>
<sequence>MYFIRKASSTAASAVFEMASNFSRRKHVRNRPEVNSLLVELPPQEPLFIPRIYAIPFATNHVQNPLPYVRIALNHLSTPALVDSGATISYMRQSTLYALGPHLKVDDNHVKAQAANGSHIELLASVTVDVNIGTHTVPHRFLVSQDHQCPAPVLLGTEFIKKLNQLGLKVTIDLHNNLLTIGSDAHNMIQINAINFLEVKPHDVRLLHTTILPKRSSFIVPALIDNHSPNNSFDFLIEDNQRDIDLLYVRIKRDNEAAAVYTS</sequence>
<proteinExistence type="predicted"/>
<dbReference type="Pfam" id="PF13975">
    <property type="entry name" value="gag-asp_proteas"/>
    <property type="match status" value="1"/>
</dbReference>
<dbReference type="AlphaFoldDB" id="A0AA36GE01"/>
<dbReference type="EMBL" id="CATQJL010000001">
    <property type="protein sequence ID" value="CAJ0588804.1"/>
    <property type="molecule type" value="Genomic_DNA"/>
</dbReference>
<dbReference type="SUPFAM" id="SSF50630">
    <property type="entry name" value="Acid proteases"/>
    <property type="match status" value="1"/>
</dbReference>
<dbReference type="GO" id="GO:0006508">
    <property type="term" value="P:proteolysis"/>
    <property type="evidence" value="ECO:0007669"/>
    <property type="project" value="InterPro"/>
</dbReference>
<reference evidence="1" key="1">
    <citation type="submission" date="2023-07" db="EMBL/GenBank/DDBJ databases">
        <authorList>
            <consortium name="CYATHOMIX"/>
        </authorList>
    </citation>
    <scope>NUCLEOTIDE SEQUENCE</scope>
    <source>
        <strain evidence="1">N/A</strain>
    </source>
</reference>
<comment type="caution">
    <text evidence="1">The sequence shown here is derived from an EMBL/GenBank/DDBJ whole genome shotgun (WGS) entry which is preliminary data.</text>
</comment>
<evidence type="ECO:0000313" key="2">
    <source>
        <dbReference type="Proteomes" id="UP001176961"/>
    </source>
</evidence>
<dbReference type="PROSITE" id="PS00141">
    <property type="entry name" value="ASP_PROTEASE"/>
    <property type="match status" value="1"/>
</dbReference>
<gene>
    <name evidence="1" type="ORF">CYNAS_LOCUS787</name>
</gene>